<feature type="compositionally biased region" description="Low complexity" evidence="1">
    <location>
        <begin position="13"/>
        <end position="27"/>
    </location>
</feature>
<keyword evidence="2" id="KW-0472">Membrane</keyword>
<gene>
    <name evidence="3" type="ORF">GCM10009755_11130</name>
</gene>
<comment type="caution">
    <text evidence="3">The sequence shown here is derived from an EMBL/GenBank/DDBJ whole genome shotgun (WGS) entry which is preliminary data.</text>
</comment>
<feature type="transmembrane region" description="Helical" evidence="2">
    <location>
        <begin position="42"/>
        <end position="65"/>
    </location>
</feature>
<evidence type="ECO:0000256" key="2">
    <source>
        <dbReference type="SAM" id="Phobius"/>
    </source>
</evidence>
<evidence type="ECO:0008006" key="5">
    <source>
        <dbReference type="Google" id="ProtNLM"/>
    </source>
</evidence>
<feature type="region of interest" description="Disordered" evidence="1">
    <location>
        <begin position="1"/>
        <end position="32"/>
    </location>
</feature>
<dbReference type="Proteomes" id="UP001500755">
    <property type="component" value="Unassembled WGS sequence"/>
</dbReference>
<organism evidence="3 4">
    <name type="scientific">Brevibacterium samyangense</name>
    <dbReference type="NCBI Taxonomy" id="366888"/>
    <lineage>
        <taxon>Bacteria</taxon>
        <taxon>Bacillati</taxon>
        <taxon>Actinomycetota</taxon>
        <taxon>Actinomycetes</taxon>
        <taxon>Micrococcales</taxon>
        <taxon>Brevibacteriaceae</taxon>
        <taxon>Brevibacterium</taxon>
    </lineage>
</organism>
<evidence type="ECO:0000313" key="3">
    <source>
        <dbReference type="EMBL" id="GAA2003762.1"/>
    </source>
</evidence>
<evidence type="ECO:0000313" key="4">
    <source>
        <dbReference type="Proteomes" id="UP001500755"/>
    </source>
</evidence>
<accession>A0ABN2TBJ3</accession>
<dbReference type="EMBL" id="BAAANO010000010">
    <property type="protein sequence ID" value="GAA2003762.1"/>
    <property type="molecule type" value="Genomic_DNA"/>
</dbReference>
<sequence>MARMTDRARTRGSRTGARARGNRTVGRPAASPEWLPGSPRTLLVAALVLVVLAAASVPVLNIAVYSPARTVEQYLHAVADADAGRALGLLDAPNAQWRTLTDEALQNAPSLPQDIRIAHTEVDGDTATVTARANLANSTQELTFDLVRLPATWGLWNRWVIRADDWPHLDIAVDGSGTAEVNGVTVPVTDGPVPVLFPASYNVGFSGDYFRADAVHVDVTGPAQTHEVTLEPEPTDALRDAVDEAVRAHLDGCAEQKVLMPTGCTFGYETENEILEDPTWTVEEYPAVTLEESGSDLRMKPAEAALTVRTRERDIVTAHAFDIEEEIRFSMTATVLVDGTAVRIVPSQAGKTLAG</sequence>
<evidence type="ECO:0000256" key="1">
    <source>
        <dbReference type="SAM" id="MobiDB-lite"/>
    </source>
</evidence>
<name>A0ABN2TBJ3_9MICO</name>
<proteinExistence type="predicted"/>
<keyword evidence="2" id="KW-1133">Transmembrane helix</keyword>
<protein>
    <recommendedName>
        <fullName evidence="5">DUF2993 domain-containing protein</fullName>
    </recommendedName>
</protein>
<reference evidence="3 4" key="1">
    <citation type="journal article" date="2019" name="Int. J. Syst. Evol. Microbiol.">
        <title>The Global Catalogue of Microorganisms (GCM) 10K type strain sequencing project: providing services to taxonomists for standard genome sequencing and annotation.</title>
        <authorList>
            <consortium name="The Broad Institute Genomics Platform"/>
            <consortium name="The Broad Institute Genome Sequencing Center for Infectious Disease"/>
            <person name="Wu L."/>
            <person name="Ma J."/>
        </authorList>
    </citation>
    <scope>NUCLEOTIDE SEQUENCE [LARGE SCALE GENOMIC DNA]</scope>
    <source>
        <strain evidence="3 4">JCM 14546</strain>
    </source>
</reference>
<keyword evidence="4" id="KW-1185">Reference proteome</keyword>
<keyword evidence="2" id="KW-0812">Transmembrane</keyword>